<name>A0A4V3XDA8_9AGAM</name>
<dbReference type="PANTHER" id="PTHR11904">
    <property type="entry name" value="METHYLTHIOADENOSINE/PURINE NUCLEOSIDE PHOSPHORYLASE"/>
    <property type="match status" value="1"/>
</dbReference>
<proteinExistence type="inferred from homology"/>
<protein>
    <recommendedName>
        <fullName evidence="3">purine-nucleoside phosphorylase</fullName>
        <ecNumber evidence="3">2.4.2.1</ecNumber>
    </recommendedName>
    <alternativeName>
        <fullName evidence="6">Inosine-guanosine phosphorylase</fullName>
    </alternativeName>
</protein>
<dbReference type="Pfam" id="PF01048">
    <property type="entry name" value="PNP_UDP_1"/>
    <property type="match status" value="1"/>
</dbReference>
<dbReference type="InterPro" id="IPR011268">
    <property type="entry name" value="Purine_phosphorylase"/>
</dbReference>
<dbReference type="Gene3D" id="3.40.50.1580">
    <property type="entry name" value="Nucleoside phosphorylase domain"/>
    <property type="match status" value="2"/>
</dbReference>
<dbReference type="PANTHER" id="PTHR11904:SF9">
    <property type="entry name" value="PURINE NUCLEOSIDE PHOSPHORYLASE-RELATED"/>
    <property type="match status" value="1"/>
</dbReference>
<dbReference type="SUPFAM" id="SSF53167">
    <property type="entry name" value="Purine and uridine phosphorylases"/>
    <property type="match status" value="1"/>
</dbReference>
<dbReference type="InterPro" id="IPR035994">
    <property type="entry name" value="Nucleoside_phosphorylase_sf"/>
</dbReference>
<dbReference type="UniPathway" id="UPA00606"/>
<reference evidence="8 9" key="1">
    <citation type="submission" date="2019-02" db="EMBL/GenBank/DDBJ databases">
        <title>Genome sequencing of the rare red list fungi Phellinidium pouzarii.</title>
        <authorList>
            <person name="Buettner E."/>
            <person name="Kellner H."/>
        </authorList>
    </citation>
    <scope>NUCLEOTIDE SEQUENCE [LARGE SCALE GENOMIC DNA]</scope>
    <source>
        <strain evidence="8 9">DSM 108285</strain>
    </source>
</reference>
<dbReference type="AlphaFoldDB" id="A0A4V3XDA8"/>
<sequence length="860" mass="96272">MDTRYLCKASIKGVPDELLREILFYLLGVSDYSFSNPLTKFGQREFPSSRYLLVCTRWNLIGTPLLYRTVVLRSGAQTHLLRSSLCCNPGLGLLVRRLRLEEGSYCDGLEEIAEKMSAVEDLFVSLVIYSSSNVSGLCRALQKLKPRNLIMHDLGSTVKENRRLEMVLNVICSIIKYSNHLGTVEWRIPRRTCPFSISRTAKLAEALALAPDLRVLSVSPSLNEELPGFLRRVLDSESLAKTKFPRNTGVQNRLNFWNRFNEPHDEGMPERKKSIKNCVPPHLPDSIWGMIIELALTSFTMLDETQFFDAINKTQLPPFQRTQRSLMLVSRLFHSRVYPFRFRNLSMTDEKFSPLKVLNHEPHFLAMVHSLRIDWYLREFMDPDAINHICIMRNLESLSIPVCPDDIRTLAAAKVGRTLRWFKAYLYSGIEDSVENTFYATDWAGFESLEVLWLRPISKRILAEFSPDGSRGAETERVNFGSLRILTVQDYVDEGVSALLVHWNLCNISRLNIAGSHPQASAGSLRANVILANLVDAGSIRTLGIGNYVDDPNVDMLKRLPPNKTVKKNYTRIREAVLGWRFCALEEIQIITQDNWPYSDAAMSVLPLPEMLEATYETLQEKVPANLLCPKVGIVCGSGLSTLASSMRDAVLVPYEQLKGFGRSTVTNAAGSLNPDIPVGTIVVIRDHFALPNLSGSLHPLLGPVTSAAHTRFLPLSDAYSVPLRRLAFLAAHRLSLPPDTLAEGTYAWVSGPTYETPAEGRMLRAAGADVVGMSTVPEVVVAREEGMSVIVLSLVTNMVVIPSKYRSIREDVESELSGNAFWRPPTPTVSHAEVLEMGKAKAEIMKWIVESIVSEVPKI</sequence>
<feature type="domain" description="Nucleoside phosphorylase" evidence="7">
    <location>
        <begin position="649"/>
        <end position="802"/>
    </location>
</feature>
<dbReference type="OrthoDB" id="10261782at2759"/>
<dbReference type="InterPro" id="IPR000845">
    <property type="entry name" value="Nucleoside_phosphorylase_d"/>
</dbReference>
<organism evidence="8 9">
    <name type="scientific">Phellinidium pouzarii</name>
    <dbReference type="NCBI Taxonomy" id="167371"/>
    <lineage>
        <taxon>Eukaryota</taxon>
        <taxon>Fungi</taxon>
        <taxon>Dikarya</taxon>
        <taxon>Basidiomycota</taxon>
        <taxon>Agaricomycotina</taxon>
        <taxon>Agaricomycetes</taxon>
        <taxon>Hymenochaetales</taxon>
        <taxon>Hymenochaetaceae</taxon>
        <taxon>Phellinidium</taxon>
    </lineage>
</organism>
<dbReference type="EC" id="2.4.2.1" evidence="3"/>
<evidence type="ECO:0000256" key="2">
    <source>
        <dbReference type="ARBA" id="ARBA00006751"/>
    </source>
</evidence>
<comment type="caution">
    <text evidence="8">The sequence shown here is derived from an EMBL/GenBank/DDBJ whole genome shotgun (WGS) entry which is preliminary data.</text>
</comment>
<evidence type="ECO:0000313" key="9">
    <source>
        <dbReference type="Proteomes" id="UP000308199"/>
    </source>
</evidence>
<comment type="pathway">
    <text evidence="1">Purine metabolism; purine nucleoside salvage.</text>
</comment>
<keyword evidence="9" id="KW-1185">Reference proteome</keyword>
<keyword evidence="4" id="KW-0328">Glycosyltransferase</keyword>
<dbReference type="GO" id="GO:0004731">
    <property type="term" value="F:purine-nucleoside phosphorylase activity"/>
    <property type="evidence" value="ECO:0007669"/>
    <property type="project" value="UniProtKB-EC"/>
</dbReference>
<dbReference type="GO" id="GO:0009116">
    <property type="term" value="P:nucleoside metabolic process"/>
    <property type="evidence" value="ECO:0007669"/>
    <property type="project" value="InterPro"/>
</dbReference>
<evidence type="ECO:0000256" key="6">
    <source>
        <dbReference type="ARBA" id="ARBA00031036"/>
    </source>
</evidence>
<accession>A0A4V3XDA8</accession>
<comment type="similarity">
    <text evidence="2">Belongs to the PNP/MTAP phosphorylase family.</text>
</comment>
<evidence type="ECO:0000256" key="5">
    <source>
        <dbReference type="ARBA" id="ARBA00022679"/>
    </source>
</evidence>
<gene>
    <name evidence="8" type="ORF">EW145_g2324</name>
</gene>
<evidence type="ECO:0000259" key="7">
    <source>
        <dbReference type="Pfam" id="PF01048"/>
    </source>
</evidence>
<dbReference type="Proteomes" id="UP000308199">
    <property type="component" value="Unassembled WGS sequence"/>
</dbReference>
<dbReference type="CDD" id="cd09009">
    <property type="entry name" value="PNP-EcPNPII_like"/>
    <property type="match status" value="1"/>
</dbReference>
<evidence type="ECO:0000256" key="3">
    <source>
        <dbReference type="ARBA" id="ARBA00011886"/>
    </source>
</evidence>
<evidence type="ECO:0000256" key="4">
    <source>
        <dbReference type="ARBA" id="ARBA00022676"/>
    </source>
</evidence>
<evidence type="ECO:0000313" key="8">
    <source>
        <dbReference type="EMBL" id="THH09013.1"/>
    </source>
</evidence>
<dbReference type="GO" id="GO:0005737">
    <property type="term" value="C:cytoplasm"/>
    <property type="evidence" value="ECO:0007669"/>
    <property type="project" value="TreeGrafter"/>
</dbReference>
<keyword evidence="5" id="KW-0808">Transferase</keyword>
<evidence type="ECO:0000256" key="1">
    <source>
        <dbReference type="ARBA" id="ARBA00005058"/>
    </source>
</evidence>
<dbReference type="EMBL" id="SGPK01000079">
    <property type="protein sequence ID" value="THH09013.1"/>
    <property type="molecule type" value="Genomic_DNA"/>
</dbReference>